<name>A0A554LI74_9BACT</name>
<dbReference type="SUPFAM" id="SSF52540">
    <property type="entry name" value="P-loop containing nucleoside triphosphate hydrolases"/>
    <property type="match status" value="1"/>
</dbReference>
<dbReference type="AlphaFoldDB" id="A0A554LI74"/>
<dbReference type="GO" id="GO:0005524">
    <property type="term" value="F:ATP binding"/>
    <property type="evidence" value="ECO:0007669"/>
    <property type="project" value="UniProtKB-KW"/>
</dbReference>
<reference evidence="6 7" key="1">
    <citation type="submission" date="2017-07" db="EMBL/GenBank/DDBJ databases">
        <title>Mechanisms for carbon and nitrogen cycling indicate functional differentiation within the Candidate Phyla Radiation.</title>
        <authorList>
            <person name="Danczak R.E."/>
            <person name="Johnston M.D."/>
            <person name="Kenah C."/>
            <person name="Slattery M."/>
            <person name="Wrighton K.C."/>
            <person name="Wilkins M.J."/>
        </authorList>
    </citation>
    <scope>NUCLEOTIDE SEQUENCE [LARGE SCALE GENOMIC DNA]</scope>
    <source>
        <strain evidence="6">Licking1014_85</strain>
    </source>
</reference>
<keyword evidence="4 6" id="KW-0067">ATP-binding</keyword>
<gene>
    <name evidence="6" type="ORF">CEN91_407</name>
</gene>
<feature type="non-terminal residue" evidence="6">
    <location>
        <position position="206"/>
    </location>
</feature>
<dbReference type="CDD" id="cd03230">
    <property type="entry name" value="ABC_DR_subfamily_A"/>
    <property type="match status" value="1"/>
</dbReference>
<keyword evidence="2" id="KW-0813">Transport</keyword>
<evidence type="ECO:0000313" key="6">
    <source>
        <dbReference type="EMBL" id="TSC92557.1"/>
    </source>
</evidence>
<comment type="similarity">
    <text evidence="1">Belongs to the ABC transporter superfamily.</text>
</comment>
<accession>A0A554LI74</accession>
<dbReference type="InterPro" id="IPR050763">
    <property type="entry name" value="ABC_transporter_ATP-binding"/>
</dbReference>
<dbReference type="InterPro" id="IPR027417">
    <property type="entry name" value="P-loop_NTPase"/>
</dbReference>
<evidence type="ECO:0000259" key="5">
    <source>
        <dbReference type="PROSITE" id="PS50893"/>
    </source>
</evidence>
<dbReference type="EMBL" id="VMGI01000053">
    <property type="protein sequence ID" value="TSC92557.1"/>
    <property type="molecule type" value="Genomic_DNA"/>
</dbReference>
<dbReference type="SMART" id="SM00382">
    <property type="entry name" value="AAA"/>
    <property type="match status" value="1"/>
</dbReference>
<proteinExistence type="inferred from homology"/>
<evidence type="ECO:0000256" key="4">
    <source>
        <dbReference type="ARBA" id="ARBA00022840"/>
    </source>
</evidence>
<dbReference type="Proteomes" id="UP000315589">
    <property type="component" value="Unassembled WGS sequence"/>
</dbReference>
<evidence type="ECO:0000256" key="3">
    <source>
        <dbReference type="ARBA" id="ARBA00022741"/>
    </source>
</evidence>
<dbReference type="Pfam" id="PF00005">
    <property type="entry name" value="ABC_tran"/>
    <property type="match status" value="1"/>
</dbReference>
<keyword evidence="3" id="KW-0547">Nucleotide-binding</keyword>
<evidence type="ECO:0000313" key="7">
    <source>
        <dbReference type="Proteomes" id="UP000315589"/>
    </source>
</evidence>
<protein>
    <submittedName>
        <fullName evidence="6">Antibiotic transport system ATP-binding protein</fullName>
    </submittedName>
</protein>
<dbReference type="PANTHER" id="PTHR42711">
    <property type="entry name" value="ABC TRANSPORTER ATP-BINDING PROTEIN"/>
    <property type="match status" value="1"/>
</dbReference>
<dbReference type="InterPro" id="IPR003593">
    <property type="entry name" value="AAA+_ATPase"/>
</dbReference>
<feature type="domain" description="ABC transporter" evidence="5">
    <location>
        <begin position="4"/>
        <end position="206"/>
    </location>
</feature>
<dbReference type="PANTHER" id="PTHR42711:SF5">
    <property type="entry name" value="ABC TRANSPORTER ATP-BINDING PROTEIN NATA"/>
    <property type="match status" value="1"/>
</dbReference>
<dbReference type="PROSITE" id="PS50893">
    <property type="entry name" value="ABC_TRANSPORTER_2"/>
    <property type="match status" value="1"/>
</dbReference>
<organism evidence="6 7">
    <name type="scientific">Candidatus Berkelbacteria bacterium Licking1014_85</name>
    <dbReference type="NCBI Taxonomy" id="2017148"/>
    <lineage>
        <taxon>Bacteria</taxon>
        <taxon>Candidatus Berkelbacteria</taxon>
    </lineage>
</organism>
<dbReference type="Gene3D" id="3.40.50.300">
    <property type="entry name" value="P-loop containing nucleotide triphosphate hydrolases"/>
    <property type="match status" value="1"/>
</dbReference>
<evidence type="ECO:0000256" key="1">
    <source>
        <dbReference type="ARBA" id="ARBA00005417"/>
    </source>
</evidence>
<sequence length="206" mass="23341">MIVIQINNLKKHFGKIKALDGVDFEVNEGEIFGFLGPNGAGKTTTIRCIMDFINPTSGEINIFGRDSHKDSVELKKLIGYLPSENRLYSDWTGYDHVDFIAKLRGKDKIADILIKKLDYDPSRIVKHLSTGNRQKLSFILALINKPKLLILDEPTNGLDPLLQNKIYEILHDLQKEGTTILMSSHNLHEVEEICTRAAIIDRKSTR</sequence>
<evidence type="ECO:0000256" key="2">
    <source>
        <dbReference type="ARBA" id="ARBA00022448"/>
    </source>
</evidence>
<dbReference type="GO" id="GO:0016887">
    <property type="term" value="F:ATP hydrolysis activity"/>
    <property type="evidence" value="ECO:0007669"/>
    <property type="project" value="InterPro"/>
</dbReference>
<dbReference type="InterPro" id="IPR003439">
    <property type="entry name" value="ABC_transporter-like_ATP-bd"/>
</dbReference>
<comment type="caution">
    <text evidence="6">The sequence shown here is derived from an EMBL/GenBank/DDBJ whole genome shotgun (WGS) entry which is preliminary data.</text>
</comment>